<keyword evidence="5 6" id="KW-0411">Iron-sulfur</keyword>
<protein>
    <recommendedName>
        <fullName evidence="6">Ferredoxin-type protein NapF</fullName>
    </recommendedName>
</protein>
<evidence type="ECO:0000313" key="9">
    <source>
        <dbReference type="Proteomes" id="UP000036426"/>
    </source>
</evidence>
<dbReference type="PANTHER" id="PTHR24960">
    <property type="entry name" value="PHOTOSYSTEM I IRON-SULFUR CENTER-RELATED"/>
    <property type="match status" value="1"/>
</dbReference>
<dbReference type="InterPro" id="IPR017900">
    <property type="entry name" value="4Fe4S_Fe_S_CS"/>
</dbReference>
<dbReference type="GO" id="GO:0046872">
    <property type="term" value="F:metal ion binding"/>
    <property type="evidence" value="ECO:0007669"/>
    <property type="project" value="UniProtKB-KW"/>
</dbReference>
<evidence type="ECO:0000256" key="6">
    <source>
        <dbReference type="HAMAP-Rule" id="MF_02201"/>
    </source>
</evidence>
<feature type="binding site" evidence="6">
    <location>
        <position position="76"/>
    </location>
    <ligand>
        <name>[4Fe-4S] cluster</name>
        <dbReference type="ChEBI" id="CHEBI:49883"/>
        <label>2</label>
    </ligand>
</feature>
<feature type="binding site" evidence="6">
    <location>
        <position position="72"/>
    </location>
    <ligand>
        <name>[4Fe-4S] cluster</name>
        <dbReference type="ChEBI" id="CHEBI:49883"/>
        <label>2</label>
    </ligand>
</feature>
<feature type="binding site" evidence="6">
    <location>
        <position position="69"/>
    </location>
    <ligand>
        <name>[4Fe-4S] cluster</name>
        <dbReference type="ChEBI" id="CHEBI:49883"/>
        <label>2</label>
    </ligand>
</feature>
<feature type="domain" description="4Fe-4S ferredoxin-type" evidence="7">
    <location>
        <begin position="55"/>
        <end position="86"/>
    </location>
</feature>
<feature type="binding site" evidence="6">
    <location>
        <position position="144"/>
    </location>
    <ligand>
        <name>[4Fe-4S] cluster</name>
        <dbReference type="ChEBI" id="CHEBI:49883"/>
        <label>3</label>
    </ligand>
</feature>
<dbReference type="EMBL" id="LDOV01000005">
    <property type="protein sequence ID" value="KLV02591.1"/>
    <property type="molecule type" value="Genomic_DNA"/>
</dbReference>
<dbReference type="CDD" id="cd10564">
    <property type="entry name" value="NapF_like"/>
    <property type="match status" value="1"/>
</dbReference>
<proteinExistence type="inferred from homology"/>
<dbReference type="Proteomes" id="UP000036426">
    <property type="component" value="Unassembled WGS sequence"/>
</dbReference>
<evidence type="ECO:0000256" key="5">
    <source>
        <dbReference type="ARBA" id="ARBA00023014"/>
    </source>
</evidence>
<name>A0A0J1GSG2_9GAMM</name>
<keyword evidence="3 6" id="KW-0677">Repeat</keyword>
<dbReference type="HAMAP" id="MF_02201">
    <property type="entry name" value="NapF"/>
    <property type="match status" value="1"/>
</dbReference>
<keyword evidence="4 6" id="KW-0408">Iron</keyword>
<evidence type="ECO:0000256" key="1">
    <source>
        <dbReference type="ARBA" id="ARBA00022485"/>
    </source>
</evidence>
<feature type="binding site" evidence="6">
    <location>
        <position position="66"/>
    </location>
    <ligand>
        <name>[4Fe-4S] cluster</name>
        <dbReference type="ChEBI" id="CHEBI:49883"/>
        <label>2</label>
    </ligand>
</feature>
<gene>
    <name evidence="6" type="primary">napF</name>
    <name evidence="8" type="ORF">ABT58_02825</name>
</gene>
<evidence type="ECO:0000313" key="8">
    <source>
        <dbReference type="EMBL" id="KLV02591.1"/>
    </source>
</evidence>
<feature type="binding site" evidence="6">
    <location>
        <position position="37"/>
    </location>
    <ligand>
        <name>[4Fe-4S] cluster</name>
        <dbReference type="ChEBI" id="CHEBI:49883"/>
        <label>1</label>
    </ligand>
</feature>
<reference evidence="8 9" key="1">
    <citation type="submission" date="2015-05" db="EMBL/GenBank/DDBJ databases">
        <title>Photobacterium galathea sp. nov.</title>
        <authorList>
            <person name="Machado H."/>
            <person name="Gram L."/>
        </authorList>
    </citation>
    <scope>NUCLEOTIDE SEQUENCE [LARGE SCALE GENOMIC DNA]</scope>
    <source>
        <strain evidence="8 9">DSM 25995</strain>
    </source>
</reference>
<dbReference type="InterPro" id="IPR004496">
    <property type="entry name" value="NapF"/>
</dbReference>
<dbReference type="PANTHER" id="PTHR24960:SF79">
    <property type="entry name" value="PHOTOSYSTEM I IRON-SULFUR CENTER"/>
    <property type="match status" value="1"/>
</dbReference>
<evidence type="ECO:0000256" key="4">
    <source>
        <dbReference type="ARBA" id="ARBA00023004"/>
    </source>
</evidence>
<dbReference type="PATRIC" id="fig|754436.4.peg.593"/>
<accession>A0A0J1GSG2</accession>
<evidence type="ECO:0000259" key="7">
    <source>
        <dbReference type="PROSITE" id="PS51379"/>
    </source>
</evidence>
<comment type="caution">
    <text evidence="8">The sequence shown here is derived from an EMBL/GenBank/DDBJ whole genome shotgun (WGS) entry which is preliminary data.</text>
</comment>
<dbReference type="InterPro" id="IPR050157">
    <property type="entry name" value="PSI_iron-sulfur_center"/>
</dbReference>
<dbReference type="GO" id="GO:0005737">
    <property type="term" value="C:cytoplasm"/>
    <property type="evidence" value="ECO:0007669"/>
    <property type="project" value="UniProtKB-SubCell"/>
</dbReference>
<dbReference type="NCBIfam" id="TIGR00402">
    <property type="entry name" value="napF"/>
    <property type="match status" value="1"/>
</dbReference>
<feature type="binding site" evidence="6">
    <location>
        <position position="138"/>
    </location>
    <ligand>
        <name>[4Fe-4S] cluster</name>
        <dbReference type="ChEBI" id="CHEBI:49883"/>
        <label>3</label>
    </ligand>
</feature>
<comment type="cofactor">
    <cofactor evidence="6">
        <name>[4Fe-4S] cluster</name>
        <dbReference type="ChEBI" id="CHEBI:49883"/>
    </cofactor>
</comment>
<dbReference type="SUPFAM" id="SSF54862">
    <property type="entry name" value="4Fe-4S ferredoxins"/>
    <property type="match status" value="1"/>
</dbReference>
<feature type="binding site" evidence="6">
    <location>
        <position position="141"/>
    </location>
    <ligand>
        <name>[4Fe-4S] cluster</name>
        <dbReference type="ChEBI" id="CHEBI:49883"/>
        <label>3</label>
    </ligand>
</feature>
<feature type="binding site" evidence="6">
    <location>
        <position position="148"/>
    </location>
    <ligand>
        <name>[4Fe-4S] cluster</name>
        <dbReference type="ChEBI" id="CHEBI:49883"/>
        <label>3</label>
    </ligand>
</feature>
<dbReference type="Gene3D" id="3.30.70.20">
    <property type="match status" value="2"/>
</dbReference>
<comment type="subunit">
    <text evidence="6">Interacts with the cytoplasmic NapA precursor.</text>
</comment>
<comment type="function">
    <text evidence="6">Could be involved in the maturation of NapA, the catalytic subunit of the periplasmic nitrate reductase, before its export into the periplasm.</text>
</comment>
<evidence type="ECO:0000256" key="2">
    <source>
        <dbReference type="ARBA" id="ARBA00022723"/>
    </source>
</evidence>
<dbReference type="PROSITE" id="PS00198">
    <property type="entry name" value="4FE4S_FER_1"/>
    <property type="match status" value="1"/>
</dbReference>
<feature type="binding site" evidence="6">
    <location>
        <position position="40"/>
    </location>
    <ligand>
        <name>[4Fe-4S] cluster</name>
        <dbReference type="ChEBI" id="CHEBI:49883"/>
        <label>1</label>
    </ligand>
</feature>
<dbReference type="Pfam" id="PF13187">
    <property type="entry name" value="Fer4_9"/>
    <property type="match status" value="1"/>
</dbReference>
<dbReference type="AlphaFoldDB" id="A0A0J1GSG2"/>
<feature type="binding site" evidence="6">
    <location>
        <position position="34"/>
    </location>
    <ligand>
        <name>[4Fe-4S] cluster</name>
        <dbReference type="ChEBI" id="CHEBI:49883"/>
        <label>1</label>
    </ligand>
</feature>
<keyword evidence="1 6" id="KW-0004">4Fe-4S</keyword>
<feature type="domain" description="4Fe-4S ferredoxin-type" evidence="7">
    <location>
        <begin position="129"/>
        <end position="158"/>
    </location>
</feature>
<dbReference type="OrthoDB" id="9808559at2"/>
<comment type="similarity">
    <text evidence="6">Belongs to the NapF family.</text>
</comment>
<feature type="domain" description="4Fe-4S ferredoxin-type" evidence="7">
    <location>
        <begin position="21"/>
        <end position="54"/>
    </location>
</feature>
<sequence>MFDRSRRRLLMRRQQPDLPRLPWVVDEQTFTDHCTRCNQCVSQCETQIITKGDGGFPIVDFQRGECTFCYRCALACPESLFRPQQEDPWQLHAVISDDCLANKKIECRSCGDMCETQAIRFTLQIGGVATPAIETDACTGCGACIAVCPASAISLVTTDKEGE</sequence>
<dbReference type="RefSeq" id="WP_047872848.1">
    <property type="nucleotide sequence ID" value="NZ_BMYC01000007.1"/>
</dbReference>
<organism evidence="8 9">
    <name type="scientific">Photobacterium aphoticum</name>
    <dbReference type="NCBI Taxonomy" id="754436"/>
    <lineage>
        <taxon>Bacteria</taxon>
        <taxon>Pseudomonadati</taxon>
        <taxon>Pseudomonadota</taxon>
        <taxon>Gammaproteobacteria</taxon>
        <taxon>Vibrionales</taxon>
        <taxon>Vibrionaceae</taxon>
        <taxon>Photobacterium</taxon>
    </lineage>
</organism>
<dbReference type="GO" id="GO:0051539">
    <property type="term" value="F:4 iron, 4 sulfur cluster binding"/>
    <property type="evidence" value="ECO:0007669"/>
    <property type="project" value="UniProtKB-UniRule"/>
</dbReference>
<keyword evidence="9" id="KW-1185">Reference proteome</keyword>
<feature type="binding site" evidence="6">
    <location>
        <position position="44"/>
    </location>
    <ligand>
        <name>[4Fe-4S] cluster</name>
        <dbReference type="ChEBI" id="CHEBI:49883"/>
        <label>1</label>
    </ligand>
</feature>
<dbReference type="Pfam" id="PF12838">
    <property type="entry name" value="Fer4_7"/>
    <property type="match status" value="1"/>
</dbReference>
<evidence type="ECO:0000256" key="3">
    <source>
        <dbReference type="ARBA" id="ARBA00022737"/>
    </source>
</evidence>
<keyword evidence="6" id="KW-0963">Cytoplasm</keyword>
<comment type="subcellular location">
    <subcellularLocation>
        <location evidence="6">Cytoplasm</location>
    </subcellularLocation>
</comment>
<dbReference type="PROSITE" id="PS51379">
    <property type="entry name" value="4FE4S_FER_2"/>
    <property type="match status" value="3"/>
</dbReference>
<dbReference type="InterPro" id="IPR017896">
    <property type="entry name" value="4Fe4S_Fe-S-bd"/>
</dbReference>
<keyword evidence="2 6" id="KW-0479">Metal-binding</keyword>